<gene>
    <name evidence="1" type="ORF">FNYG_13356</name>
</gene>
<keyword evidence="2" id="KW-1185">Reference proteome</keyword>
<evidence type="ECO:0000313" key="1">
    <source>
        <dbReference type="EMBL" id="PNP73303.1"/>
    </source>
</evidence>
<dbReference type="AlphaFoldDB" id="A0A2K0VTH1"/>
<comment type="caution">
    <text evidence="1">The sequence shown here is derived from an EMBL/GenBank/DDBJ whole genome shotgun (WGS) entry which is preliminary data.</text>
</comment>
<name>A0A2K0VTH1_GIBNY</name>
<reference evidence="1 2" key="1">
    <citation type="submission" date="2017-06" db="EMBL/GenBank/DDBJ databases">
        <title>Genome of Fusarium nygamai isolate CS10214.</title>
        <authorList>
            <person name="Gardiner D.M."/>
            <person name="Obanor F."/>
            <person name="Kazan K."/>
        </authorList>
    </citation>
    <scope>NUCLEOTIDE SEQUENCE [LARGE SCALE GENOMIC DNA]</scope>
    <source>
        <strain evidence="1 2">CS10214</strain>
    </source>
</reference>
<dbReference type="EMBL" id="MTQA01000278">
    <property type="protein sequence ID" value="PNP73303.1"/>
    <property type="molecule type" value="Genomic_DNA"/>
</dbReference>
<sequence>MSKDKDPSKSAMLPDKLSVASWSLREEAVASMV</sequence>
<dbReference type="Proteomes" id="UP000236664">
    <property type="component" value="Unassembled WGS sequence"/>
</dbReference>
<evidence type="ECO:0000313" key="2">
    <source>
        <dbReference type="Proteomes" id="UP000236664"/>
    </source>
</evidence>
<proteinExistence type="predicted"/>
<accession>A0A2K0VTH1</accession>
<protein>
    <submittedName>
        <fullName evidence="1">Uncharacterized protein</fullName>
    </submittedName>
</protein>
<organism evidence="1 2">
    <name type="scientific">Gibberella nygamai</name>
    <name type="common">Bean root rot disease fungus</name>
    <name type="synonym">Fusarium nygamai</name>
    <dbReference type="NCBI Taxonomy" id="42673"/>
    <lineage>
        <taxon>Eukaryota</taxon>
        <taxon>Fungi</taxon>
        <taxon>Dikarya</taxon>
        <taxon>Ascomycota</taxon>
        <taxon>Pezizomycotina</taxon>
        <taxon>Sordariomycetes</taxon>
        <taxon>Hypocreomycetidae</taxon>
        <taxon>Hypocreales</taxon>
        <taxon>Nectriaceae</taxon>
        <taxon>Fusarium</taxon>
        <taxon>Fusarium fujikuroi species complex</taxon>
    </lineage>
</organism>